<comment type="similarity">
    <text evidence="1">Belongs to the D-alanine--D-alanine ligase family.</text>
</comment>
<dbReference type="SUPFAM" id="SSF56059">
    <property type="entry name" value="Glutathione synthetase ATP-binding domain-like"/>
    <property type="match status" value="1"/>
</dbReference>
<reference evidence="5 6" key="1">
    <citation type="journal article" date="2019" name="PLoS Negl. Trop. Dis.">
        <title>Revisiting the worldwide diversity of Leptospira species in the environment.</title>
        <authorList>
            <person name="Vincent A.T."/>
            <person name="Schiettekatte O."/>
            <person name="Bourhy P."/>
            <person name="Veyrier F.J."/>
            <person name="Picardeau M."/>
        </authorList>
    </citation>
    <scope>NUCLEOTIDE SEQUENCE [LARGE SCALE GENOMIC DNA]</scope>
    <source>
        <strain evidence="5 6">201702444</strain>
    </source>
</reference>
<dbReference type="Gene3D" id="3.30.1490.20">
    <property type="entry name" value="ATP-grasp fold, A domain"/>
    <property type="match status" value="1"/>
</dbReference>
<proteinExistence type="inferred from homology"/>
<dbReference type="PANTHER" id="PTHR23132">
    <property type="entry name" value="D-ALANINE--D-ALANINE LIGASE"/>
    <property type="match status" value="1"/>
</dbReference>
<keyword evidence="3" id="KW-0067">ATP-binding</keyword>
<sequence>MNRDEDTGKDLTIPTVLVYADLHEFEGEFPEIYKQEWESTKSVDAILELLNELGEKAELIFTPEELSKNVMRYSDLEFRERPVLFHLMEGFRSRNREALIPAVAEMFGFPHTGSDSYAQNVSLDKNLTRIFADSIGVPIAFGFLIRSPKDYEVPEGFSFPGFLKPAGEGSSLGVGEESVVVDEIDLRLKLSSKPSEFFPYLLEEYLKGTEYTISVMGSEVLGYRASSAGRLVLKEDLKVEDVYGEKTKSKSVMPETLVFDCETDLETFLQEQSLLLCRTLGTSGPARLDWKKDSLGNPFFLEINLTPGLSPFYSTFPICYRQSLGDEKTLFQEILKIARSDFETDRFAYSKKKIGNLLTRK</sequence>
<dbReference type="Gene3D" id="3.30.470.20">
    <property type="entry name" value="ATP-grasp fold, B domain"/>
    <property type="match status" value="1"/>
</dbReference>
<evidence type="ECO:0000256" key="1">
    <source>
        <dbReference type="ARBA" id="ARBA00010871"/>
    </source>
</evidence>
<dbReference type="GO" id="GO:0046872">
    <property type="term" value="F:metal ion binding"/>
    <property type="evidence" value="ECO:0007669"/>
    <property type="project" value="InterPro"/>
</dbReference>
<dbReference type="EMBL" id="RQGN01000070">
    <property type="protein sequence ID" value="TGL98164.1"/>
    <property type="molecule type" value="Genomic_DNA"/>
</dbReference>
<protein>
    <submittedName>
        <fullName evidence="5">D-alanine--D-alanine ligase</fullName>
    </submittedName>
</protein>
<feature type="domain" description="ATP-grasp" evidence="4">
    <location>
        <begin position="129"/>
        <end position="339"/>
    </location>
</feature>
<dbReference type="PANTHER" id="PTHR23132:SF23">
    <property type="entry name" value="D-ALANINE--D-ALANINE LIGASE B"/>
    <property type="match status" value="1"/>
</dbReference>
<evidence type="ECO:0000256" key="3">
    <source>
        <dbReference type="PROSITE-ProRule" id="PRU00409"/>
    </source>
</evidence>
<evidence type="ECO:0000313" key="5">
    <source>
        <dbReference type="EMBL" id="TGL98164.1"/>
    </source>
</evidence>
<keyword evidence="3" id="KW-0547">Nucleotide-binding</keyword>
<comment type="caution">
    <text evidence="5">The sequence shown here is derived from an EMBL/GenBank/DDBJ whole genome shotgun (WGS) entry which is preliminary data.</text>
</comment>
<dbReference type="AlphaFoldDB" id="A0A5F2B161"/>
<evidence type="ECO:0000256" key="2">
    <source>
        <dbReference type="ARBA" id="ARBA00022598"/>
    </source>
</evidence>
<gene>
    <name evidence="5" type="ORF">EHQ76_13325</name>
</gene>
<dbReference type="RefSeq" id="WP_135671370.1">
    <property type="nucleotide sequence ID" value="NZ_RQGN01000070.1"/>
</dbReference>
<dbReference type="Pfam" id="PF07478">
    <property type="entry name" value="Dala_Dala_lig_C"/>
    <property type="match status" value="1"/>
</dbReference>
<dbReference type="GO" id="GO:0008716">
    <property type="term" value="F:D-alanine-D-alanine ligase activity"/>
    <property type="evidence" value="ECO:0007669"/>
    <property type="project" value="InterPro"/>
</dbReference>
<accession>A0A5F2B161</accession>
<keyword evidence="2 5" id="KW-0436">Ligase</keyword>
<evidence type="ECO:0000313" key="6">
    <source>
        <dbReference type="Proteomes" id="UP000298429"/>
    </source>
</evidence>
<dbReference type="InterPro" id="IPR011761">
    <property type="entry name" value="ATP-grasp"/>
</dbReference>
<dbReference type="PROSITE" id="PS50975">
    <property type="entry name" value="ATP_GRASP"/>
    <property type="match status" value="1"/>
</dbReference>
<name>A0A5F2B161_9LEPT</name>
<dbReference type="Proteomes" id="UP000298429">
    <property type="component" value="Unassembled WGS sequence"/>
</dbReference>
<dbReference type="GO" id="GO:0005524">
    <property type="term" value="F:ATP binding"/>
    <property type="evidence" value="ECO:0007669"/>
    <property type="project" value="UniProtKB-UniRule"/>
</dbReference>
<dbReference type="OrthoDB" id="9813261at2"/>
<dbReference type="InterPro" id="IPR013815">
    <property type="entry name" value="ATP_grasp_subdomain_1"/>
</dbReference>
<organism evidence="5 6">
    <name type="scientific">Leptospira barantonii</name>
    <dbReference type="NCBI Taxonomy" id="2023184"/>
    <lineage>
        <taxon>Bacteria</taxon>
        <taxon>Pseudomonadati</taxon>
        <taxon>Spirochaetota</taxon>
        <taxon>Spirochaetia</taxon>
        <taxon>Leptospirales</taxon>
        <taxon>Leptospiraceae</taxon>
        <taxon>Leptospira</taxon>
    </lineage>
</organism>
<dbReference type="InterPro" id="IPR011095">
    <property type="entry name" value="Dala_Dala_lig_C"/>
</dbReference>
<evidence type="ECO:0000259" key="4">
    <source>
        <dbReference type="PROSITE" id="PS50975"/>
    </source>
</evidence>